<evidence type="ECO:0000313" key="1">
    <source>
        <dbReference type="EMBL" id="VEJ09747.1"/>
    </source>
</evidence>
<reference evidence="1 2" key="1">
    <citation type="submission" date="2018-12" db="EMBL/GenBank/DDBJ databases">
        <authorList>
            <consortium name="Pathogen Informatics"/>
        </authorList>
    </citation>
    <scope>NUCLEOTIDE SEQUENCE [LARGE SCALE GENOMIC DNA]</scope>
    <source>
        <strain evidence="1 2">NCTC12871</strain>
    </source>
</reference>
<name>A0A448TUY3_9PAST</name>
<dbReference type="EMBL" id="LR134510">
    <property type="protein sequence ID" value="VEJ09747.1"/>
    <property type="molecule type" value="Genomic_DNA"/>
</dbReference>
<dbReference type="AlphaFoldDB" id="A0A448TUY3"/>
<accession>A0A448TUY3</accession>
<dbReference type="OrthoDB" id="6702050at2"/>
<evidence type="ECO:0000313" key="2">
    <source>
        <dbReference type="Proteomes" id="UP000279799"/>
    </source>
</evidence>
<dbReference type="Proteomes" id="UP000279799">
    <property type="component" value="Chromosome"/>
</dbReference>
<gene>
    <name evidence="1" type="ORF">NCTC12871_01230</name>
</gene>
<sequence length="247" mass="27348">MRQETYSYGQGRVLVANRLPNGQPGPFRWVGDVSELSIALTVEDFTHKESYSGNRLEVRKIITSKSGELTCKFHEMSTENLSLMLLGKTQLTEAGEATEIALPETIAANDVISLQHQNISNVKIPTLTENTDFVVDSTFGTITFLKPQTSFTKKASYHYGAVSSVALLNDQPVDLFLRFEGVNLAEKNEWNLVEIYKVNFNPTDALSLINNDNNLDALTGKAKILADTTKVASDALGRFGRMVKIKK</sequence>
<protein>
    <submittedName>
        <fullName evidence="1">Uncharacterized protein</fullName>
    </submittedName>
</protein>
<dbReference type="KEGG" id="adp:NCTC12871_01230"/>
<proteinExistence type="predicted"/>
<keyword evidence="2" id="KW-1185">Reference proteome</keyword>
<organism evidence="1 2">
    <name type="scientific">Actinobacillus delphinicola</name>
    <dbReference type="NCBI Taxonomy" id="51161"/>
    <lineage>
        <taxon>Bacteria</taxon>
        <taxon>Pseudomonadati</taxon>
        <taxon>Pseudomonadota</taxon>
        <taxon>Gammaproteobacteria</taxon>
        <taxon>Pasteurellales</taxon>
        <taxon>Pasteurellaceae</taxon>
        <taxon>Actinobacillus</taxon>
    </lineage>
</organism>
<dbReference type="PIRSF" id="PIRSF028589">
    <property type="entry name" value="UCP028589"/>
    <property type="match status" value="1"/>
</dbReference>
<dbReference type="InterPro" id="IPR016893">
    <property type="entry name" value="UCP028589"/>
</dbReference>
<dbReference type="RefSeq" id="WP_126599928.1">
    <property type="nucleotide sequence ID" value="NZ_LR134510.1"/>
</dbReference>